<dbReference type="AlphaFoldDB" id="A0A0P6WUM2"/>
<organism evidence="3 4">
    <name type="scientific">Leptolinea tardivitalis</name>
    <dbReference type="NCBI Taxonomy" id="229920"/>
    <lineage>
        <taxon>Bacteria</taxon>
        <taxon>Bacillati</taxon>
        <taxon>Chloroflexota</taxon>
        <taxon>Anaerolineae</taxon>
        <taxon>Anaerolineales</taxon>
        <taxon>Anaerolineaceae</taxon>
        <taxon>Leptolinea</taxon>
    </lineage>
</organism>
<evidence type="ECO:0000259" key="2">
    <source>
        <dbReference type="Pfam" id="PF04892"/>
    </source>
</evidence>
<comment type="caution">
    <text evidence="3">The sequence shown here is derived from an EMBL/GenBank/DDBJ whole genome shotgun (WGS) entry which is preliminary data.</text>
</comment>
<keyword evidence="1" id="KW-1133">Transmembrane helix</keyword>
<gene>
    <name evidence="3" type="ORF">ADM99_07200</name>
</gene>
<feature type="transmembrane region" description="Helical" evidence="1">
    <location>
        <begin position="12"/>
        <end position="30"/>
    </location>
</feature>
<evidence type="ECO:0000256" key="1">
    <source>
        <dbReference type="SAM" id="Phobius"/>
    </source>
</evidence>
<name>A0A0P6WUM2_9CHLR</name>
<protein>
    <recommendedName>
        <fullName evidence="2">VanZ-like domain-containing protein</fullName>
    </recommendedName>
</protein>
<dbReference type="InterPro" id="IPR006976">
    <property type="entry name" value="VanZ-like"/>
</dbReference>
<dbReference type="RefSeq" id="WP_062421050.1">
    <property type="nucleotide sequence ID" value="NZ_BBYA01000008.1"/>
</dbReference>
<keyword evidence="4" id="KW-1185">Reference proteome</keyword>
<dbReference type="OrthoDB" id="291892at2"/>
<keyword evidence="1" id="KW-0812">Transmembrane</keyword>
<keyword evidence="1" id="KW-0472">Membrane</keyword>
<dbReference type="Proteomes" id="UP000050430">
    <property type="component" value="Unassembled WGS sequence"/>
</dbReference>
<accession>A0A0P6WUM2</accession>
<dbReference type="EMBL" id="LGCK01000007">
    <property type="protein sequence ID" value="KPL72837.1"/>
    <property type="molecule type" value="Genomic_DNA"/>
</dbReference>
<dbReference type="Pfam" id="PF04892">
    <property type="entry name" value="VanZ"/>
    <property type="match status" value="1"/>
</dbReference>
<dbReference type="PATRIC" id="fig|229920.5.peg.1407"/>
<evidence type="ECO:0000313" key="3">
    <source>
        <dbReference type="EMBL" id="KPL72837.1"/>
    </source>
</evidence>
<dbReference type="NCBIfam" id="NF037970">
    <property type="entry name" value="vanZ_1"/>
    <property type="match status" value="1"/>
</dbReference>
<sequence length="131" mass="14452">MKKQINQLPERWWPSLLIMGVIFLASSTPGKEMPSFGLADTLIKKGGHMTGYFLLTLSALRGIHQSGKKASALAMALALLYAISDEFHQTFIPGRHPSAFDVLIDMTGAGLALWAEQAFPWLRKIIGRDNL</sequence>
<reference evidence="3 4" key="1">
    <citation type="submission" date="2015-07" db="EMBL/GenBank/DDBJ databases">
        <title>Genome sequence of Leptolinea tardivitalis DSM 16556.</title>
        <authorList>
            <person name="Hemp J."/>
            <person name="Ward L.M."/>
            <person name="Pace L.A."/>
            <person name="Fischer W.W."/>
        </authorList>
    </citation>
    <scope>NUCLEOTIDE SEQUENCE [LARGE SCALE GENOMIC DNA]</scope>
    <source>
        <strain evidence="3 4">YMTK-2</strain>
    </source>
</reference>
<proteinExistence type="predicted"/>
<feature type="domain" description="VanZ-like" evidence="2">
    <location>
        <begin position="43"/>
        <end position="114"/>
    </location>
</feature>
<evidence type="ECO:0000313" key="4">
    <source>
        <dbReference type="Proteomes" id="UP000050430"/>
    </source>
</evidence>